<reference evidence="1 2" key="1">
    <citation type="journal article" date="2012" name="J. Bacteriol.">
        <title>Genome Sequence of n-Alkane-Degrading Hydrocarboniphaga effusa Strain AP103T (ATCC BAA-332T).</title>
        <authorList>
            <person name="Chang H.K."/>
            <person name="Zylstra G.J."/>
            <person name="Chae J.C."/>
        </authorList>
    </citation>
    <scope>NUCLEOTIDE SEQUENCE [LARGE SCALE GENOMIC DNA]</scope>
    <source>
        <strain evidence="1 2">AP103</strain>
    </source>
</reference>
<sequence length="41" mass="4372">MLTQLLGVGLGIVVGLVFGLSRDVCGMSLDPRFWRAKLVGP</sequence>
<name>I8I580_9GAMM</name>
<dbReference type="Proteomes" id="UP000003704">
    <property type="component" value="Unassembled WGS sequence"/>
</dbReference>
<dbReference type="EMBL" id="AKGD01000001">
    <property type="protein sequence ID" value="EIT71471.1"/>
    <property type="molecule type" value="Genomic_DNA"/>
</dbReference>
<comment type="caution">
    <text evidence="1">The sequence shown here is derived from an EMBL/GenBank/DDBJ whole genome shotgun (WGS) entry which is preliminary data.</text>
</comment>
<dbReference type="AlphaFoldDB" id="I8I580"/>
<organism evidence="1 2">
    <name type="scientific">Hydrocarboniphaga effusa AP103</name>
    <dbReference type="NCBI Taxonomy" id="1172194"/>
    <lineage>
        <taxon>Bacteria</taxon>
        <taxon>Pseudomonadati</taxon>
        <taxon>Pseudomonadota</taxon>
        <taxon>Gammaproteobacteria</taxon>
        <taxon>Nevskiales</taxon>
        <taxon>Nevskiaceae</taxon>
        <taxon>Hydrocarboniphaga</taxon>
    </lineage>
</organism>
<accession>I8I580</accession>
<protein>
    <submittedName>
        <fullName evidence="1">Uncharacterized protein</fullName>
    </submittedName>
</protein>
<keyword evidence="2" id="KW-1185">Reference proteome</keyword>
<evidence type="ECO:0000313" key="2">
    <source>
        <dbReference type="Proteomes" id="UP000003704"/>
    </source>
</evidence>
<dbReference type="RefSeq" id="WP_007184557.1">
    <property type="nucleotide sequence ID" value="NZ_AKGD01000001.1"/>
</dbReference>
<gene>
    <name evidence="1" type="ORF">WQQ_16080</name>
</gene>
<evidence type="ECO:0000313" key="1">
    <source>
        <dbReference type="EMBL" id="EIT71471.1"/>
    </source>
</evidence>
<proteinExistence type="predicted"/>